<proteinExistence type="predicted"/>
<keyword evidence="9" id="KW-1185">Reference proteome</keyword>
<dbReference type="Proteomes" id="UP001501456">
    <property type="component" value="Unassembled WGS sequence"/>
</dbReference>
<dbReference type="EMBL" id="BAABBI010000001">
    <property type="protein sequence ID" value="GAA3781787.1"/>
    <property type="molecule type" value="Genomic_DNA"/>
</dbReference>
<evidence type="ECO:0000256" key="6">
    <source>
        <dbReference type="SAM" id="Phobius"/>
    </source>
</evidence>
<feature type="transmembrane region" description="Helical" evidence="6">
    <location>
        <begin position="188"/>
        <end position="214"/>
    </location>
</feature>
<dbReference type="Gene3D" id="3.30.70.120">
    <property type="match status" value="1"/>
</dbReference>
<evidence type="ECO:0000313" key="8">
    <source>
        <dbReference type="EMBL" id="GAA3781787.1"/>
    </source>
</evidence>
<dbReference type="InterPro" id="IPR003740">
    <property type="entry name" value="YitT"/>
</dbReference>
<organism evidence="8 9">
    <name type="scientific">Corallibacter vietnamensis</name>
    <dbReference type="NCBI Taxonomy" id="904130"/>
    <lineage>
        <taxon>Bacteria</taxon>
        <taxon>Pseudomonadati</taxon>
        <taxon>Bacteroidota</taxon>
        <taxon>Flavobacteriia</taxon>
        <taxon>Flavobacteriales</taxon>
        <taxon>Flavobacteriaceae</taxon>
        <taxon>Corallibacter</taxon>
    </lineage>
</organism>
<keyword evidence="5 6" id="KW-0472">Membrane</keyword>
<reference evidence="9" key="1">
    <citation type="journal article" date="2019" name="Int. J. Syst. Evol. Microbiol.">
        <title>The Global Catalogue of Microorganisms (GCM) 10K type strain sequencing project: providing services to taxonomists for standard genome sequencing and annotation.</title>
        <authorList>
            <consortium name="The Broad Institute Genomics Platform"/>
            <consortium name="The Broad Institute Genome Sequencing Center for Infectious Disease"/>
            <person name="Wu L."/>
            <person name="Ma J."/>
        </authorList>
    </citation>
    <scope>NUCLEOTIDE SEQUENCE [LARGE SCALE GENOMIC DNA]</scope>
    <source>
        <strain evidence="9">JCM 17525</strain>
    </source>
</reference>
<feature type="transmembrane region" description="Helical" evidence="6">
    <location>
        <begin position="87"/>
        <end position="108"/>
    </location>
</feature>
<name>A0ABP7H1C5_9FLAO</name>
<keyword evidence="4 6" id="KW-1133">Transmembrane helix</keyword>
<dbReference type="Pfam" id="PF02588">
    <property type="entry name" value="YitT_membrane"/>
    <property type="match status" value="1"/>
</dbReference>
<keyword evidence="3 6" id="KW-0812">Transmembrane</keyword>
<keyword evidence="2" id="KW-1003">Cell membrane</keyword>
<evidence type="ECO:0000256" key="1">
    <source>
        <dbReference type="ARBA" id="ARBA00004651"/>
    </source>
</evidence>
<sequence>MNPFFSKILVDIARKKLKAAAPNAPISKKQLVPLVRNLQIEATHAIKEYFLIFIGVISAGFGLKGFLLPNRFIDGGATGISLLLENITSIQLSFLLILVNLPFLILGAKTFSVKFALKSIVAIAFLGFVVHYVDYPTITNDKLLIAVFGGFFLGLGIGMSMRGGSVIDGTEVLAIYLSRKFSLTVGDVLLLINIIIFSFGAYILSIETALYAILTYLAAAKTVDFVVDGVEEYVGVTIISKEHEALRVMITEKLRRACTIYAGKGGYGEHKSAYDKDIIYTIVTRLELAKLHTEIDKIDNKAFIVMGLVKDLKGGMIKRKPLEKK</sequence>
<feature type="transmembrane region" description="Helical" evidence="6">
    <location>
        <begin position="115"/>
        <end position="133"/>
    </location>
</feature>
<evidence type="ECO:0000256" key="4">
    <source>
        <dbReference type="ARBA" id="ARBA00022989"/>
    </source>
</evidence>
<dbReference type="PANTHER" id="PTHR33545:SF3">
    <property type="entry name" value="UPF0750 MEMBRANE PROTEIN YQFU"/>
    <property type="match status" value="1"/>
</dbReference>
<evidence type="ECO:0000259" key="7">
    <source>
        <dbReference type="Pfam" id="PF10035"/>
    </source>
</evidence>
<gene>
    <name evidence="8" type="ORF">GCM10022271_12590</name>
</gene>
<comment type="subcellular location">
    <subcellularLocation>
        <location evidence="1">Cell membrane</location>
        <topology evidence="1">Multi-pass membrane protein</topology>
    </subcellularLocation>
</comment>
<dbReference type="Pfam" id="PF10035">
    <property type="entry name" value="DUF2179"/>
    <property type="match status" value="1"/>
</dbReference>
<protein>
    <submittedName>
        <fullName evidence="8">YitT family protein</fullName>
    </submittedName>
</protein>
<accession>A0ABP7H1C5</accession>
<feature type="transmembrane region" description="Helical" evidence="6">
    <location>
        <begin position="49"/>
        <end position="67"/>
    </location>
</feature>
<dbReference type="RefSeq" id="WP_344728448.1">
    <property type="nucleotide sequence ID" value="NZ_BAABBI010000001.1"/>
</dbReference>
<evidence type="ECO:0000256" key="3">
    <source>
        <dbReference type="ARBA" id="ARBA00022692"/>
    </source>
</evidence>
<feature type="transmembrane region" description="Helical" evidence="6">
    <location>
        <begin position="145"/>
        <end position="167"/>
    </location>
</feature>
<evidence type="ECO:0000313" key="9">
    <source>
        <dbReference type="Proteomes" id="UP001501456"/>
    </source>
</evidence>
<evidence type="ECO:0000256" key="2">
    <source>
        <dbReference type="ARBA" id="ARBA00022475"/>
    </source>
</evidence>
<comment type="caution">
    <text evidence="8">The sequence shown here is derived from an EMBL/GenBank/DDBJ whole genome shotgun (WGS) entry which is preliminary data.</text>
</comment>
<dbReference type="InterPro" id="IPR051461">
    <property type="entry name" value="UPF0750_membrane"/>
</dbReference>
<dbReference type="InterPro" id="IPR015867">
    <property type="entry name" value="N-reg_PII/ATP_PRibTrfase_C"/>
</dbReference>
<dbReference type="InterPro" id="IPR019264">
    <property type="entry name" value="DUF2179"/>
</dbReference>
<dbReference type="CDD" id="cd16380">
    <property type="entry name" value="YitT_C"/>
    <property type="match status" value="1"/>
</dbReference>
<feature type="domain" description="DUF2179" evidence="7">
    <location>
        <begin position="256"/>
        <end position="314"/>
    </location>
</feature>
<dbReference type="PIRSF" id="PIRSF006483">
    <property type="entry name" value="Membrane_protein_YitT"/>
    <property type="match status" value="1"/>
</dbReference>
<dbReference type="PANTHER" id="PTHR33545">
    <property type="entry name" value="UPF0750 MEMBRANE PROTEIN YITT-RELATED"/>
    <property type="match status" value="1"/>
</dbReference>
<evidence type="ECO:0000256" key="5">
    <source>
        <dbReference type="ARBA" id="ARBA00023136"/>
    </source>
</evidence>